<dbReference type="PANTHER" id="PTHR47074:SF11">
    <property type="entry name" value="REVERSE TRANSCRIPTASE-LIKE PROTEIN"/>
    <property type="match status" value="1"/>
</dbReference>
<name>A0AAD8RNP5_LOLMU</name>
<reference evidence="2" key="1">
    <citation type="submission" date="2023-07" db="EMBL/GenBank/DDBJ databases">
        <title>A chromosome-level genome assembly of Lolium multiflorum.</title>
        <authorList>
            <person name="Chen Y."/>
            <person name="Copetti D."/>
            <person name="Kolliker R."/>
            <person name="Studer B."/>
        </authorList>
    </citation>
    <scope>NUCLEOTIDE SEQUENCE</scope>
    <source>
        <strain evidence="2">02402/16</strain>
        <tissue evidence="2">Leaf</tissue>
    </source>
</reference>
<dbReference type="GO" id="GO:0004523">
    <property type="term" value="F:RNA-DNA hybrid ribonuclease activity"/>
    <property type="evidence" value="ECO:0007669"/>
    <property type="project" value="InterPro"/>
</dbReference>
<dbReference type="GO" id="GO:0003676">
    <property type="term" value="F:nucleic acid binding"/>
    <property type="evidence" value="ECO:0007669"/>
    <property type="project" value="InterPro"/>
</dbReference>
<dbReference type="AlphaFoldDB" id="A0AAD8RNP5"/>
<dbReference type="InterPro" id="IPR002156">
    <property type="entry name" value="RNaseH_domain"/>
</dbReference>
<evidence type="ECO:0000313" key="2">
    <source>
        <dbReference type="EMBL" id="KAK1628364.1"/>
    </source>
</evidence>
<feature type="domain" description="RNase H type-1" evidence="1">
    <location>
        <begin position="81"/>
        <end position="126"/>
    </location>
</feature>
<proteinExistence type="predicted"/>
<protein>
    <recommendedName>
        <fullName evidence="1">RNase H type-1 domain-containing protein</fullName>
    </recommendedName>
</protein>
<keyword evidence="3" id="KW-1185">Reference proteome</keyword>
<gene>
    <name evidence="2" type="ORF">QYE76_002679</name>
</gene>
<evidence type="ECO:0000313" key="3">
    <source>
        <dbReference type="Proteomes" id="UP001231189"/>
    </source>
</evidence>
<dbReference type="InterPro" id="IPR052929">
    <property type="entry name" value="RNase_H-like_EbsB-rel"/>
</dbReference>
<dbReference type="Pfam" id="PF13456">
    <property type="entry name" value="RVT_3"/>
    <property type="match status" value="1"/>
</dbReference>
<dbReference type="EMBL" id="JAUUTY010000005">
    <property type="protein sequence ID" value="KAK1628364.1"/>
    <property type="molecule type" value="Genomic_DNA"/>
</dbReference>
<comment type="caution">
    <text evidence="2">The sequence shown here is derived from an EMBL/GenBank/DDBJ whole genome shotgun (WGS) entry which is preliminary data.</text>
</comment>
<organism evidence="2 3">
    <name type="scientific">Lolium multiflorum</name>
    <name type="common">Italian ryegrass</name>
    <name type="synonym">Lolium perenne subsp. multiflorum</name>
    <dbReference type="NCBI Taxonomy" id="4521"/>
    <lineage>
        <taxon>Eukaryota</taxon>
        <taxon>Viridiplantae</taxon>
        <taxon>Streptophyta</taxon>
        <taxon>Embryophyta</taxon>
        <taxon>Tracheophyta</taxon>
        <taxon>Spermatophyta</taxon>
        <taxon>Magnoliopsida</taxon>
        <taxon>Liliopsida</taxon>
        <taxon>Poales</taxon>
        <taxon>Poaceae</taxon>
        <taxon>BOP clade</taxon>
        <taxon>Pooideae</taxon>
        <taxon>Poodae</taxon>
        <taxon>Poeae</taxon>
        <taxon>Poeae Chloroplast Group 2 (Poeae type)</taxon>
        <taxon>Loliodinae</taxon>
        <taxon>Loliinae</taxon>
        <taxon>Lolium</taxon>
    </lineage>
</organism>
<dbReference type="PANTHER" id="PTHR47074">
    <property type="entry name" value="BNAC02G40300D PROTEIN"/>
    <property type="match status" value="1"/>
</dbReference>
<dbReference type="Proteomes" id="UP001231189">
    <property type="component" value="Unassembled WGS sequence"/>
</dbReference>
<evidence type="ECO:0000259" key="1">
    <source>
        <dbReference type="Pfam" id="PF13456"/>
    </source>
</evidence>
<accession>A0AAD8RNP5</accession>
<sequence>MLDCLWTCEEEVQLKALMLMCEWWGIRNKVNAGESIKRVSEIIGNVERHLLDFSSLRPPKPPKPHDISIWEKPDEDFMKVNFDGAFHEASGNGGWGFIIHNHRVEFVAAGAGRLSHLRDPLHAETRPASA</sequence>